<dbReference type="SUPFAM" id="SSF55874">
    <property type="entry name" value="ATPase domain of HSP90 chaperone/DNA topoisomerase II/histidine kinase"/>
    <property type="match status" value="1"/>
</dbReference>
<dbReference type="SMART" id="SM00387">
    <property type="entry name" value="HATPase_c"/>
    <property type="match status" value="1"/>
</dbReference>
<dbReference type="Pfam" id="PF02518">
    <property type="entry name" value="HATPase_c"/>
    <property type="match status" value="1"/>
</dbReference>
<proteinExistence type="predicted"/>
<feature type="domain" description="Histidine kinase" evidence="11">
    <location>
        <begin position="365"/>
        <end position="455"/>
    </location>
</feature>
<keyword evidence="3" id="KW-0808">Transferase</keyword>
<dbReference type="CDD" id="cd16917">
    <property type="entry name" value="HATPase_UhpB-NarQ-NarX-like"/>
    <property type="match status" value="1"/>
</dbReference>
<evidence type="ECO:0000313" key="12">
    <source>
        <dbReference type="EMBL" id="GAA0760281.1"/>
    </source>
</evidence>
<comment type="subcellular location">
    <subcellularLocation>
        <location evidence="1">Cell membrane</location>
        <topology evidence="1">Multi-pass membrane protein</topology>
    </subcellularLocation>
</comment>
<keyword evidence="4 9" id="KW-0812">Transmembrane</keyword>
<dbReference type="PROSITE" id="PS50109">
    <property type="entry name" value="HIS_KIN"/>
    <property type="match status" value="1"/>
</dbReference>
<dbReference type="EMBL" id="BAAAEW010000026">
    <property type="protein sequence ID" value="GAA0760281.1"/>
    <property type="molecule type" value="Genomic_DNA"/>
</dbReference>
<dbReference type="Gene3D" id="1.20.5.1930">
    <property type="match status" value="1"/>
</dbReference>
<dbReference type="SMART" id="SM01049">
    <property type="entry name" value="Cache_2"/>
    <property type="match status" value="1"/>
</dbReference>
<organism evidence="12 13">
    <name type="scientific">Ideonella azotifigens</name>
    <dbReference type="NCBI Taxonomy" id="513160"/>
    <lineage>
        <taxon>Bacteria</taxon>
        <taxon>Pseudomonadati</taxon>
        <taxon>Pseudomonadota</taxon>
        <taxon>Betaproteobacteria</taxon>
        <taxon>Burkholderiales</taxon>
        <taxon>Sphaerotilaceae</taxon>
        <taxon>Ideonella</taxon>
    </lineage>
</organism>
<dbReference type="InterPro" id="IPR036890">
    <property type="entry name" value="HATPase_C_sf"/>
</dbReference>
<evidence type="ECO:0000256" key="7">
    <source>
        <dbReference type="ARBA" id="ARBA00023012"/>
    </source>
</evidence>
<keyword evidence="2" id="KW-1003">Cell membrane</keyword>
<evidence type="ECO:0000256" key="1">
    <source>
        <dbReference type="ARBA" id="ARBA00004651"/>
    </source>
</evidence>
<dbReference type="InterPro" id="IPR011712">
    <property type="entry name" value="Sig_transdc_His_kin_sub3_dim/P"/>
</dbReference>
<feature type="signal peptide" evidence="10">
    <location>
        <begin position="1"/>
        <end position="25"/>
    </location>
</feature>
<dbReference type="Proteomes" id="UP001500279">
    <property type="component" value="Unassembled WGS sequence"/>
</dbReference>
<dbReference type="CDD" id="cd18774">
    <property type="entry name" value="PDC2_HK_sensor"/>
    <property type="match status" value="1"/>
</dbReference>
<keyword evidence="13" id="KW-1185">Reference proteome</keyword>
<keyword evidence="7" id="KW-0902">Two-component regulatory system</keyword>
<dbReference type="Gene3D" id="3.30.565.10">
    <property type="entry name" value="Histidine kinase-like ATPase, C-terminal domain"/>
    <property type="match status" value="1"/>
</dbReference>
<keyword evidence="8 9" id="KW-0472">Membrane</keyword>
<keyword evidence="10" id="KW-0732">Signal</keyword>
<dbReference type="InterPro" id="IPR003594">
    <property type="entry name" value="HATPase_dom"/>
</dbReference>
<dbReference type="PANTHER" id="PTHR24421">
    <property type="entry name" value="NITRATE/NITRITE SENSOR PROTEIN NARX-RELATED"/>
    <property type="match status" value="1"/>
</dbReference>
<evidence type="ECO:0000256" key="3">
    <source>
        <dbReference type="ARBA" id="ARBA00022679"/>
    </source>
</evidence>
<gene>
    <name evidence="12" type="ORF">GCM10009107_42630</name>
</gene>
<evidence type="ECO:0000259" key="11">
    <source>
        <dbReference type="PROSITE" id="PS50109"/>
    </source>
</evidence>
<evidence type="ECO:0000313" key="13">
    <source>
        <dbReference type="Proteomes" id="UP001500279"/>
    </source>
</evidence>
<dbReference type="Gene3D" id="3.30.450.20">
    <property type="entry name" value="PAS domain"/>
    <property type="match status" value="1"/>
</dbReference>
<keyword evidence="6 9" id="KW-1133">Transmembrane helix</keyword>
<evidence type="ECO:0000256" key="10">
    <source>
        <dbReference type="SAM" id="SignalP"/>
    </source>
</evidence>
<dbReference type="InterPro" id="IPR050482">
    <property type="entry name" value="Sensor_HK_TwoCompSys"/>
</dbReference>
<evidence type="ECO:0000256" key="4">
    <source>
        <dbReference type="ARBA" id="ARBA00022692"/>
    </source>
</evidence>
<feature type="transmembrane region" description="Helical" evidence="9">
    <location>
        <begin position="204"/>
        <end position="224"/>
    </location>
</feature>
<evidence type="ECO:0000256" key="8">
    <source>
        <dbReference type="ARBA" id="ARBA00023136"/>
    </source>
</evidence>
<dbReference type="PANTHER" id="PTHR24421:SF58">
    <property type="entry name" value="SIGNAL TRANSDUCTION HISTIDINE-PROTEIN KINASE_PHOSPHATASE UHPB"/>
    <property type="match status" value="1"/>
</dbReference>
<reference evidence="13" key="1">
    <citation type="journal article" date="2019" name="Int. J. Syst. Evol. Microbiol.">
        <title>The Global Catalogue of Microorganisms (GCM) 10K type strain sequencing project: providing services to taxonomists for standard genome sequencing and annotation.</title>
        <authorList>
            <consortium name="The Broad Institute Genomics Platform"/>
            <consortium name="The Broad Institute Genome Sequencing Center for Infectious Disease"/>
            <person name="Wu L."/>
            <person name="Ma J."/>
        </authorList>
    </citation>
    <scope>NUCLEOTIDE SEQUENCE [LARGE SCALE GENOMIC DNA]</scope>
    <source>
        <strain evidence="13">JCM 15503</strain>
    </source>
</reference>
<keyword evidence="5" id="KW-0418">Kinase</keyword>
<sequence length="470" mass="52388">MRLTHKVVLLAMTPLIAAMSLIAVAQRHQEELLAKRQQALVKSAYMEAARSELRHFVAMALSTISPLYNTGRDDDEIKQQVMRQLAALDYGSDGYFFLYNDEGVNLMHARQPELVGRNLRRLRDAYGQFPIQLMMDKAKAGGGFVDYSWHKPSSDADAAKVAYVTPLPRWHWWFGTGLYVDDVDQVLAQLDEELAASVNTTTRWIAGISVAGLLLIFGVGLWLNMHELRLADAKLTLLTRQLVSSQESERAYLARELHDGTGQTLVSVKLLAESALQRLNAAELGDERALAARTALQRAVDRLRDALVEVRGMSHRLRPVMLDTLGLPAALAQMAQEMWGDSATRFTLRTDGAVEDLPEAIKTVLFRVTQEALANIEKHAAASRVELQLDFTPAGLQLRVQDNGRGFDTEFFQRHPSRGLGLRHMRERLAAIDGTLSISSHPGQTLLLANVPKAVITRFSRQEPNANRQP</sequence>
<evidence type="ECO:0000256" key="6">
    <source>
        <dbReference type="ARBA" id="ARBA00022989"/>
    </source>
</evidence>
<dbReference type="Pfam" id="PF17200">
    <property type="entry name" value="sCache_2"/>
    <property type="match status" value="1"/>
</dbReference>
<dbReference type="InterPro" id="IPR005467">
    <property type="entry name" value="His_kinase_dom"/>
</dbReference>
<evidence type="ECO:0000256" key="5">
    <source>
        <dbReference type="ARBA" id="ARBA00022777"/>
    </source>
</evidence>
<dbReference type="Pfam" id="PF07730">
    <property type="entry name" value="HisKA_3"/>
    <property type="match status" value="1"/>
</dbReference>
<protein>
    <submittedName>
        <fullName evidence="12">Cache domain-containing protein</fullName>
    </submittedName>
</protein>
<accession>A0ABP3VIL6</accession>
<evidence type="ECO:0000256" key="9">
    <source>
        <dbReference type="SAM" id="Phobius"/>
    </source>
</evidence>
<comment type="caution">
    <text evidence="12">The sequence shown here is derived from an EMBL/GenBank/DDBJ whole genome shotgun (WGS) entry which is preliminary data.</text>
</comment>
<name>A0ABP3VIL6_9BURK</name>
<feature type="chain" id="PRO_5045746626" evidence="10">
    <location>
        <begin position="26"/>
        <end position="470"/>
    </location>
</feature>
<dbReference type="RefSeq" id="WP_231010008.1">
    <property type="nucleotide sequence ID" value="NZ_BAAAEW010000026.1"/>
</dbReference>
<dbReference type="InterPro" id="IPR033480">
    <property type="entry name" value="sCache_2"/>
</dbReference>
<evidence type="ECO:0000256" key="2">
    <source>
        <dbReference type="ARBA" id="ARBA00022475"/>
    </source>
</evidence>